<evidence type="ECO:0000313" key="2">
    <source>
        <dbReference type="Proteomes" id="UP000008867"/>
    </source>
</evidence>
<proteinExistence type="predicted"/>
<organism evidence="1 2">
    <name type="scientific">Sporisorium reilianum (strain SRZ2)</name>
    <name type="common">Maize head smut fungus</name>
    <dbReference type="NCBI Taxonomy" id="999809"/>
    <lineage>
        <taxon>Eukaryota</taxon>
        <taxon>Fungi</taxon>
        <taxon>Dikarya</taxon>
        <taxon>Basidiomycota</taxon>
        <taxon>Ustilaginomycotina</taxon>
        <taxon>Ustilaginomycetes</taxon>
        <taxon>Ustilaginales</taxon>
        <taxon>Ustilaginaceae</taxon>
        <taxon>Sporisorium</taxon>
    </lineage>
</organism>
<dbReference type="Proteomes" id="UP000008867">
    <property type="component" value="Chromosome 21"/>
</dbReference>
<dbReference type="HOGENOM" id="CLU_2279308_0_0_1"/>
<keyword evidence="2" id="KW-1185">Reference proteome</keyword>
<evidence type="ECO:0000313" key="1">
    <source>
        <dbReference type="EMBL" id="CBQ71411.1"/>
    </source>
</evidence>
<dbReference type="VEuPathDB" id="FungiDB:sr17391"/>
<accession>E6ZVU3</accession>
<dbReference type="AlphaFoldDB" id="E6ZVU3"/>
<name>E6ZVU3_SPORE</name>
<protein>
    <submittedName>
        <fullName evidence="1">Uncharacterized protein</fullName>
    </submittedName>
</protein>
<gene>
    <name evidence="1" type="ORF">sr17391</name>
</gene>
<sequence length="102" mass="11426">MTLREQHLSIDEDTGQPVSRTCLSTPLHPVSHPDPPSILAQRIACFGFGKKQQQQLTHVPTTLGLGSRHRRPLFELVNVFSRNHADNAADPLQLRALIRSWA</sequence>
<reference evidence="1 2" key="1">
    <citation type="journal article" date="2010" name="Science">
        <title>Pathogenicity determinants in smut fungi revealed by genome comparison.</title>
        <authorList>
            <person name="Schirawski J."/>
            <person name="Mannhaupt G."/>
            <person name="Muench K."/>
            <person name="Brefort T."/>
            <person name="Schipper K."/>
            <person name="Doehlemann G."/>
            <person name="Di Stasio M."/>
            <person name="Roessel N."/>
            <person name="Mendoza-Mendoza A."/>
            <person name="Pester D."/>
            <person name="Mueller O."/>
            <person name="Winterberg B."/>
            <person name="Meyer E."/>
            <person name="Ghareeb H."/>
            <person name="Wollenberg T."/>
            <person name="Muensterkoetter M."/>
            <person name="Wong P."/>
            <person name="Walter M."/>
            <person name="Stukenbrock E."/>
            <person name="Gueldener U."/>
            <person name="Kahmann R."/>
        </authorList>
    </citation>
    <scope>NUCLEOTIDE SEQUENCE [LARGE SCALE GENOMIC DNA]</scope>
    <source>
        <strain evidence="2">SRZ2</strain>
    </source>
</reference>
<dbReference type="EMBL" id="FQ311443">
    <property type="protein sequence ID" value="CBQ71411.1"/>
    <property type="molecule type" value="Genomic_DNA"/>
</dbReference>